<name>A0A1Y1VAP4_9FUNG</name>
<organism evidence="1 2">
    <name type="scientific">Piromyces finnis</name>
    <dbReference type="NCBI Taxonomy" id="1754191"/>
    <lineage>
        <taxon>Eukaryota</taxon>
        <taxon>Fungi</taxon>
        <taxon>Fungi incertae sedis</taxon>
        <taxon>Chytridiomycota</taxon>
        <taxon>Chytridiomycota incertae sedis</taxon>
        <taxon>Neocallimastigomycetes</taxon>
        <taxon>Neocallimastigales</taxon>
        <taxon>Neocallimastigaceae</taxon>
        <taxon>Piromyces</taxon>
    </lineage>
</organism>
<proteinExistence type="predicted"/>
<protein>
    <submittedName>
        <fullName evidence="1">Uncharacterized protein</fullName>
    </submittedName>
</protein>
<dbReference type="Proteomes" id="UP000193719">
    <property type="component" value="Unassembled WGS sequence"/>
</dbReference>
<reference evidence="1 2" key="2">
    <citation type="submission" date="2016-08" db="EMBL/GenBank/DDBJ databases">
        <title>Pervasive Adenine N6-methylation of Active Genes in Fungi.</title>
        <authorList>
            <consortium name="DOE Joint Genome Institute"/>
            <person name="Mondo S.J."/>
            <person name="Dannebaum R.O."/>
            <person name="Kuo R.C."/>
            <person name="Labutti K."/>
            <person name="Haridas S."/>
            <person name="Kuo A."/>
            <person name="Salamov A."/>
            <person name="Ahrendt S.R."/>
            <person name="Lipzen A."/>
            <person name="Sullivan W."/>
            <person name="Andreopoulos W.B."/>
            <person name="Clum A."/>
            <person name="Lindquist E."/>
            <person name="Daum C."/>
            <person name="Ramamoorthy G.K."/>
            <person name="Gryganskyi A."/>
            <person name="Culley D."/>
            <person name="Magnuson J.K."/>
            <person name="James T.Y."/>
            <person name="O'Malley M.A."/>
            <person name="Stajich J.E."/>
            <person name="Spatafora J.W."/>
            <person name="Visel A."/>
            <person name="Grigoriev I.V."/>
        </authorList>
    </citation>
    <scope>NUCLEOTIDE SEQUENCE [LARGE SCALE GENOMIC DNA]</scope>
    <source>
        <strain evidence="2">finn</strain>
    </source>
</reference>
<dbReference type="AlphaFoldDB" id="A0A1Y1VAP4"/>
<evidence type="ECO:0000313" key="2">
    <source>
        <dbReference type="Proteomes" id="UP000193719"/>
    </source>
</evidence>
<comment type="caution">
    <text evidence="1">The sequence shown here is derived from an EMBL/GenBank/DDBJ whole genome shotgun (WGS) entry which is preliminary data.</text>
</comment>
<sequence length="141" mass="16899">MITVKNNLLSFTNQVREWYIHRQHALPPIETLEINSPDNKEEEEELFNSVETNHELDKKEIQILPDLLTKPKVEKETNNNYFNNNEIIKNLPSSFNTTFYYYTAAKTSNFVSHVYDEDWYIRQCLPNKKKKGYWAAKIYLY</sequence>
<evidence type="ECO:0000313" key="1">
    <source>
        <dbReference type="EMBL" id="ORX51140.1"/>
    </source>
</evidence>
<accession>A0A1Y1VAP4</accession>
<keyword evidence="2" id="KW-1185">Reference proteome</keyword>
<dbReference type="OrthoDB" id="10470930at2759"/>
<reference evidence="1 2" key="1">
    <citation type="submission" date="2016-08" db="EMBL/GenBank/DDBJ databases">
        <title>Genomes of anaerobic fungi encode conserved fungal cellulosomes for biomass hydrolysis.</title>
        <authorList>
            <consortium name="DOE Joint Genome Institute"/>
            <person name="Haitjema C.H."/>
            <person name="Gilmore S.P."/>
            <person name="Henske J.K."/>
            <person name="Solomon K.V."/>
            <person name="De Groot R."/>
            <person name="Kuo A."/>
            <person name="Mondo S.J."/>
            <person name="Salamov A.A."/>
            <person name="Labutti K."/>
            <person name="Zhao Z."/>
            <person name="Chiniquy J."/>
            <person name="Barry K."/>
            <person name="Brewer H.M."/>
            <person name="Purvine S.O."/>
            <person name="Wright A.T."/>
            <person name="Boxma B."/>
            <person name="Van Alen T."/>
            <person name="Hackstein J.H."/>
            <person name="Baker S.E."/>
            <person name="Grigoriev I.V."/>
            <person name="O'Malley M.A."/>
        </authorList>
    </citation>
    <scope>NUCLEOTIDE SEQUENCE [LARGE SCALE GENOMIC DNA]</scope>
    <source>
        <strain evidence="2">finn</strain>
    </source>
</reference>
<gene>
    <name evidence="1" type="ORF">BCR36DRAFT_288943</name>
</gene>
<dbReference type="EMBL" id="MCFH01000019">
    <property type="protein sequence ID" value="ORX51140.1"/>
    <property type="molecule type" value="Genomic_DNA"/>
</dbReference>